<evidence type="ECO:0000256" key="1">
    <source>
        <dbReference type="SAM" id="MobiDB-lite"/>
    </source>
</evidence>
<dbReference type="AlphaFoldDB" id="E1ZLV8"/>
<dbReference type="Proteomes" id="UP000008141">
    <property type="component" value="Unassembled WGS sequence"/>
</dbReference>
<dbReference type="RefSeq" id="XP_005845433.1">
    <property type="nucleotide sequence ID" value="XM_005845371.1"/>
</dbReference>
<sequence>MVRLGEYSLNLVGAGGQLLPEVQHNGRAYAVASPGDPFTVRLAQRPGYSKLDGSHRMAKLFMDGVYVGYNKVFEKPRFGDFEGFLKAGDAHGTAYQSFVFSKPVETAAKQVTGLNFQEGSIRCQVYRAQFTGDRAALPRYYGPDSTNESIAKMPEGKKFFLAPSLTTGKGELKLGSGFDTRTFIMLDGGQPTAELELRYETAATLLLRGILKRDNPAHRAILQQFPDTAEREEGEENDESAAGPSRGAASGAGRKRPLKQQQQQAQRQAAATRAFDEDDEVLAAKRADKVLECDLTAEGEGPEWRAVQKTVHGL</sequence>
<dbReference type="GeneID" id="17352592"/>
<dbReference type="InParanoid" id="E1ZLV8"/>
<accession>E1ZLV8</accession>
<feature type="compositionally biased region" description="Low complexity" evidence="1">
    <location>
        <begin position="260"/>
        <end position="273"/>
    </location>
</feature>
<dbReference type="EMBL" id="GL433852">
    <property type="protein sequence ID" value="EFN53331.1"/>
    <property type="molecule type" value="Genomic_DNA"/>
</dbReference>
<keyword evidence="3" id="KW-1185">Reference proteome</keyword>
<dbReference type="OrthoDB" id="513723at2759"/>
<proteinExistence type="predicted"/>
<organism evidence="3">
    <name type="scientific">Chlorella variabilis</name>
    <name type="common">Green alga</name>
    <dbReference type="NCBI Taxonomy" id="554065"/>
    <lineage>
        <taxon>Eukaryota</taxon>
        <taxon>Viridiplantae</taxon>
        <taxon>Chlorophyta</taxon>
        <taxon>core chlorophytes</taxon>
        <taxon>Trebouxiophyceae</taxon>
        <taxon>Chlorellales</taxon>
        <taxon>Chlorellaceae</taxon>
        <taxon>Chlorella clade</taxon>
        <taxon>Chlorella</taxon>
    </lineage>
</organism>
<dbReference type="OMA" id="GSHRMAK"/>
<protein>
    <submittedName>
        <fullName evidence="2">Expressed protein</fullName>
    </submittedName>
</protein>
<name>E1ZLV8_CHLVA</name>
<feature type="region of interest" description="Disordered" evidence="1">
    <location>
        <begin position="225"/>
        <end position="278"/>
    </location>
</feature>
<reference evidence="2 3" key="1">
    <citation type="journal article" date="2010" name="Plant Cell">
        <title>The Chlorella variabilis NC64A genome reveals adaptation to photosymbiosis, coevolution with viruses, and cryptic sex.</title>
        <authorList>
            <person name="Blanc G."/>
            <person name="Duncan G."/>
            <person name="Agarkova I."/>
            <person name="Borodovsky M."/>
            <person name="Gurnon J."/>
            <person name="Kuo A."/>
            <person name="Lindquist E."/>
            <person name="Lucas S."/>
            <person name="Pangilinan J."/>
            <person name="Polle J."/>
            <person name="Salamov A."/>
            <person name="Terry A."/>
            <person name="Yamada T."/>
            <person name="Dunigan D.D."/>
            <person name="Grigoriev I.V."/>
            <person name="Claverie J.M."/>
            <person name="Van Etten J.L."/>
        </authorList>
    </citation>
    <scope>NUCLEOTIDE SEQUENCE [LARGE SCALE GENOMIC DNA]</scope>
    <source>
        <strain evidence="2 3">NC64A</strain>
    </source>
</reference>
<evidence type="ECO:0000313" key="3">
    <source>
        <dbReference type="Proteomes" id="UP000008141"/>
    </source>
</evidence>
<evidence type="ECO:0000313" key="2">
    <source>
        <dbReference type="EMBL" id="EFN53331.1"/>
    </source>
</evidence>
<feature type="compositionally biased region" description="Low complexity" evidence="1">
    <location>
        <begin position="240"/>
        <end position="252"/>
    </location>
</feature>
<feature type="compositionally biased region" description="Acidic residues" evidence="1">
    <location>
        <begin position="230"/>
        <end position="239"/>
    </location>
</feature>
<gene>
    <name evidence="2" type="ORF">CHLNCDRAFT_137049</name>
</gene>
<dbReference type="KEGG" id="cvr:CHLNCDRAFT_137049"/>